<evidence type="ECO:0000259" key="7">
    <source>
        <dbReference type="Pfam" id="PF02706"/>
    </source>
</evidence>
<feature type="domain" description="Polysaccharide chain length determinant N-terminal" evidence="7">
    <location>
        <begin position="42"/>
        <end position="146"/>
    </location>
</feature>
<dbReference type="InterPro" id="IPR003856">
    <property type="entry name" value="LPS_length_determ_N"/>
</dbReference>
<feature type="transmembrane region" description="Helical" evidence="6">
    <location>
        <begin position="52"/>
        <end position="76"/>
    </location>
</feature>
<keyword evidence="10" id="KW-1185">Reference proteome</keyword>
<feature type="domain" description="Tyrosine-protein kinase G-rich" evidence="8">
    <location>
        <begin position="273"/>
        <end position="336"/>
    </location>
</feature>
<reference evidence="9 10" key="1">
    <citation type="submission" date="2019-08" db="EMBL/GenBank/DDBJ databases">
        <title>Microbe sample from Colwellia echini.</title>
        <authorList>
            <person name="Christiansen L."/>
            <person name="Pathiraja D."/>
            <person name="Schultz-Johansen M."/>
            <person name="Choi I.-G."/>
            <person name="Stougaard P."/>
        </authorList>
    </citation>
    <scope>NUCLEOTIDE SEQUENCE [LARGE SCALE GENOMIC DNA]</scope>
    <source>
        <strain evidence="9 10">A3</strain>
    </source>
</reference>
<keyword evidence="3 6" id="KW-0812">Transmembrane</keyword>
<gene>
    <name evidence="9" type="ORF">CWS31_014165</name>
</gene>
<dbReference type="Pfam" id="PF13807">
    <property type="entry name" value="GNVR"/>
    <property type="match status" value="1"/>
</dbReference>
<dbReference type="InterPro" id="IPR032807">
    <property type="entry name" value="GNVR"/>
</dbReference>
<evidence type="ECO:0000256" key="6">
    <source>
        <dbReference type="SAM" id="Phobius"/>
    </source>
</evidence>
<evidence type="ECO:0000313" key="10">
    <source>
        <dbReference type="Proteomes" id="UP000815846"/>
    </source>
</evidence>
<dbReference type="PANTHER" id="PTHR32309">
    <property type="entry name" value="TYROSINE-PROTEIN KINASE"/>
    <property type="match status" value="1"/>
</dbReference>
<keyword evidence="2" id="KW-1003">Cell membrane</keyword>
<organism evidence="9 10">
    <name type="scientific">Colwellia echini</name>
    <dbReference type="NCBI Taxonomy" id="1982103"/>
    <lineage>
        <taxon>Bacteria</taxon>
        <taxon>Pseudomonadati</taxon>
        <taxon>Pseudomonadota</taxon>
        <taxon>Gammaproteobacteria</taxon>
        <taxon>Alteromonadales</taxon>
        <taxon>Colwelliaceae</taxon>
        <taxon>Colwellia</taxon>
    </lineage>
</organism>
<protein>
    <submittedName>
        <fullName evidence="9">WzzB and Wzz domain-containing protein</fullName>
    </submittedName>
</protein>
<evidence type="ECO:0000259" key="8">
    <source>
        <dbReference type="Pfam" id="PF13807"/>
    </source>
</evidence>
<comment type="subcellular location">
    <subcellularLocation>
        <location evidence="1">Cell membrane</location>
        <topology evidence="1">Multi-pass membrane protein</topology>
    </subcellularLocation>
</comment>
<sequence>MSKSVDNPHELPNDVNTQLLQQQLLQQQLLLQNSQNSFNEDDEIDLAELWRAIWAGKFTIIIISMLFAVASVFFALSQPNIYKASAILAPASDDSGAGGLGALAGQFGGLASMAGISLGGGGGVDKTALALEILKSRSFIESFIAKHDLLVPLMASKKWDMESDTLVLNDEIFNKETGLWVREVKAPKKPEPSSWEAFQEFTDLVTISQDKATSMVTLELEFFSPVIAQQWLTWLIQDINEFMREQDNIEAQASIDYLTEQLANIKLATMETVFYQLIEEQTKNMMLTMVKKEYVLKTIDPPQVPDTKDKPKRALIVVLGTMLGGILSILIVLVRYFTKK</sequence>
<dbReference type="InterPro" id="IPR050445">
    <property type="entry name" value="Bact_polysacc_biosynth/exp"/>
</dbReference>
<evidence type="ECO:0000313" key="9">
    <source>
        <dbReference type="EMBL" id="TYK64715.1"/>
    </source>
</evidence>
<dbReference type="PANTHER" id="PTHR32309:SF13">
    <property type="entry name" value="FERRIC ENTEROBACTIN TRANSPORT PROTEIN FEPE"/>
    <property type="match status" value="1"/>
</dbReference>
<keyword evidence="5 6" id="KW-0472">Membrane</keyword>
<evidence type="ECO:0000256" key="3">
    <source>
        <dbReference type="ARBA" id="ARBA00022692"/>
    </source>
</evidence>
<dbReference type="RefSeq" id="WP_101343020.1">
    <property type="nucleotide sequence ID" value="NZ_PJAI02000019.1"/>
</dbReference>
<evidence type="ECO:0000256" key="5">
    <source>
        <dbReference type="ARBA" id="ARBA00023136"/>
    </source>
</evidence>
<name>A0ABY3MU27_9GAMM</name>
<evidence type="ECO:0000256" key="2">
    <source>
        <dbReference type="ARBA" id="ARBA00022475"/>
    </source>
</evidence>
<evidence type="ECO:0000256" key="1">
    <source>
        <dbReference type="ARBA" id="ARBA00004651"/>
    </source>
</evidence>
<keyword evidence="4 6" id="KW-1133">Transmembrane helix</keyword>
<dbReference type="Pfam" id="PF02706">
    <property type="entry name" value="Wzz"/>
    <property type="match status" value="1"/>
</dbReference>
<dbReference type="EMBL" id="PJAI02000019">
    <property type="protein sequence ID" value="TYK64715.1"/>
    <property type="molecule type" value="Genomic_DNA"/>
</dbReference>
<proteinExistence type="predicted"/>
<evidence type="ECO:0000256" key="4">
    <source>
        <dbReference type="ARBA" id="ARBA00022989"/>
    </source>
</evidence>
<comment type="caution">
    <text evidence="9">The sequence shown here is derived from an EMBL/GenBank/DDBJ whole genome shotgun (WGS) entry which is preliminary data.</text>
</comment>
<accession>A0ABY3MU27</accession>
<dbReference type="Proteomes" id="UP000815846">
    <property type="component" value="Unassembled WGS sequence"/>
</dbReference>
<feature type="transmembrane region" description="Helical" evidence="6">
    <location>
        <begin position="314"/>
        <end position="337"/>
    </location>
</feature>